<dbReference type="NCBIfam" id="TIGR02622">
    <property type="entry name" value="CDP_4_6_dhtase"/>
    <property type="match status" value="1"/>
</dbReference>
<evidence type="ECO:0000313" key="3">
    <source>
        <dbReference type="Proteomes" id="UP000464661"/>
    </source>
</evidence>
<dbReference type="PANTHER" id="PTHR43000">
    <property type="entry name" value="DTDP-D-GLUCOSE 4,6-DEHYDRATASE-RELATED"/>
    <property type="match status" value="1"/>
</dbReference>
<dbReference type="Gene3D" id="3.40.50.720">
    <property type="entry name" value="NAD(P)-binding Rossmann-like Domain"/>
    <property type="match status" value="1"/>
</dbReference>
<name>A0A7U6RDF8_PSEPU</name>
<evidence type="ECO:0000259" key="1">
    <source>
        <dbReference type="Pfam" id="PF16363"/>
    </source>
</evidence>
<accession>A0A7U6RDF8</accession>
<dbReference type="AlphaFoldDB" id="A0A7U6RDF8"/>
<reference evidence="2 3" key="1">
    <citation type="submission" date="2020-01" db="EMBL/GenBank/DDBJ databases">
        <title>Complete Genome Sequence of Pseudomonas putida Strain TS312, Harboring the HdtS type N-acyl-homoserine Lactone Synthase, Isolated from a Paper Mill.</title>
        <authorList>
            <person name="Hosoe A."/>
            <person name="Suenaga T."/>
            <person name="Sugi T."/>
            <person name="Izumi T."/>
            <person name="Nagai N."/>
            <person name="Terada A."/>
        </authorList>
    </citation>
    <scope>NUCLEOTIDE SEQUENCE [LARGE SCALE GENOMIC DNA]</scope>
    <source>
        <strain evidence="2 3">TS312</strain>
    </source>
</reference>
<sequence>MAHLVMSRSFWSGRRVFLTGHSGFKGGWLALCLREMGAEVYGYSLAPDTAPSLYDSARLAECVSGEFADIRDADRLLRSVAAFRPEVVLHLAAQPLVRESYRSPAQTYATNVTGTLNLLEAVRQCDTVRAVLVVTSDKCYENREWQWPYREQDALGGHDPYSSSKACVELLCASWRESFLRERGVALATARAGNVIGGGDWSADRLLPDILRAWEAGESVILRYPDAVRPWQHVLDPLHGYLLLAQALIERGQDVAEAWNFGPDSSGTATVGELVHAMAQLWPGEAGWSVEARVQPHEAGLLTLDSSRARQSLGWRPKWGLKQSLRHTLEWHHAWRDGQDMQQYCRTQIAAHEGEFND</sequence>
<evidence type="ECO:0000313" key="2">
    <source>
        <dbReference type="EMBL" id="BBU46137.1"/>
    </source>
</evidence>
<dbReference type="InterPro" id="IPR036291">
    <property type="entry name" value="NAD(P)-bd_dom_sf"/>
</dbReference>
<dbReference type="InterPro" id="IPR016040">
    <property type="entry name" value="NAD(P)-bd_dom"/>
</dbReference>
<proteinExistence type="predicted"/>
<dbReference type="InterPro" id="IPR013445">
    <property type="entry name" value="CDP_4_6_deHydtase"/>
</dbReference>
<dbReference type="Proteomes" id="UP000464661">
    <property type="component" value="Chromosome"/>
</dbReference>
<organism evidence="2 3">
    <name type="scientific">Pseudomonas putida</name>
    <name type="common">Arthrobacter siderocapsulatus</name>
    <dbReference type="NCBI Taxonomy" id="303"/>
    <lineage>
        <taxon>Bacteria</taxon>
        <taxon>Pseudomonadati</taxon>
        <taxon>Pseudomonadota</taxon>
        <taxon>Gammaproteobacteria</taxon>
        <taxon>Pseudomonadales</taxon>
        <taxon>Pseudomonadaceae</taxon>
        <taxon>Pseudomonas</taxon>
    </lineage>
</organism>
<feature type="domain" description="NAD(P)-binding" evidence="1">
    <location>
        <begin position="18"/>
        <end position="327"/>
    </location>
</feature>
<dbReference type="Gene3D" id="3.90.25.10">
    <property type="entry name" value="UDP-galactose 4-epimerase, domain 1"/>
    <property type="match status" value="1"/>
</dbReference>
<dbReference type="SUPFAM" id="SSF51735">
    <property type="entry name" value="NAD(P)-binding Rossmann-fold domains"/>
    <property type="match status" value="1"/>
</dbReference>
<dbReference type="EMBL" id="AP022324">
    <property type="protein sequence ID" value="BBU46137.1"/>
    <property type="molecule type" value="Genomic_DNA"/>
</dbReference>
<dbReference type="RefSeq" id="WP_197739513.1">
    <property type="nucleotide sequence ID" value="NZ_AP022324.1"/>
</dbReference>
<dbReference type="Pfam" id="PF16363">
    <property type="entry name" value="GDP_Man_Dehyd"/>
    <property type="match status" value="1"/>
</dbReference>
<dbReference type="CDD" id="cd05252">
    <property type="entry name" value="CDP_GD_SDR_e"/>
    <property type="match status" value="1"/>
</dbReference>
<protein>
    <submittedName>
        <fullName evidence="2">CDP-glucose 4,6-dehydratase</fullName>
    </submittedName>
</protein>
<gene>
    <name evidence="2" type="primary">rfbG</name>
    <name evidence="2" type="ORF">PPTS312_40520</name>
</gene>